<evidence type="ECO:0000256" key="6">
    <source>
        <dbReference type="PIRSR" id="PIRSR600223-1"/>
    </source>
</evidence>
<evidence type="ECO:0000256" key="1">
    <source>
        <dbReference type="ARBA" id="ARBA00000677"/>
    </source>
</evidence>
<dbReference type="Gene3D" id="2.10.109.10">
    <property type="entry name" value="Umud Fragment, subunit A"/>
    <property type="match status" value="1"/>
</dbReference>
<keyword evidence="10" id="KW-1185">Reference proteome</keyword>
<proteinExistence type="inferred from homology"/>
<keyword evidence="5 7" id="KW-0378">Hydrolase</keyword>
<keyword evidence="7" id="KW-1133">Transmembrane helix</keyword>
<reference evidence="10" key="3">
    <citation type="submission" date="2024-06" db="EMBL/GenBank/DDBJ databases">
        <authorList>
            <person name="Zeng C."/>
        </authorList>
    </citation>
    <scope>NUCLEOTIDE SEQUENCE [LARGE SCALE GENOMIC DNA]</scope>
    <source>
        <strain evidence="10">ZCY20-5</strain>
    </source>
</reference>
<dbReference type="Pfam" id="PF10502">
    <property type="entry name" value="Peptidase_S26"/>
    <property type="match status" value="1"/>
</dbReference>
<gene>
    <name evidence="9" type="primary">lepB</name>
    <name evidence="9" type="ORF">PXC00_07210</name>
</gene>
<evidence type="ECO:0000256" key="3">
    <source>
        <dbReference type="ARBA" id="ARBA00009370"/>
    </source>
</evidence>
<comment type="subcellular location">
    <subcellularLocation>
        <location evidence="2">Cell membrane</location>
        <topology evidence="2">Single-pass type II membrane protein</topology>
    </subcellularLocation>
    <subcellularLocation>
        <location evidence="7">Membrane</location>
        <topology evidence="7">Single-pass type II membrane protein</topology>
    </subcellularLocation>
</comment>
<evidence type="ECO:0000313" key="10">
    <source>
        <dbReference type="Proteomes" id="UP001300604"/>
    </source>
</evidence>
<organism evidence="9 10">
    <name type="scientific">Caproicibacterium argilliputei</name>
    <dbReference type="NCBI Taxonomy" id="3030016"/>
    <lineage>
        <taxon>Bacteria</taxon>
        <taxon>Bacillati</taxon>
        <taxon>Bacillota</taxon>
        <taxon>Clostridia</taxon>
        <taxon>Eubacteriales</taxon>
        <taxon>Oscillospiraceae</taxon>
        <taxon>Caproicibacterium</taxon>
    </lineage>
</organism>
<keyword evidence="7" id="KW-0812">Transmembrane</keyword>
<evidence type="ECO:0000256" key="5">
    <source>
        <dbReference type="ARBA" id="ARBA00022801"/>
    </source>
</evidence>
<dbReference type="InterPro" id="IPR019533">
    <property type="entry name" value="Peptidase_S26"/>
</dbReference>
<evidence type="ECO:0000313" key="9">
    <source>
        <dbReference type="EMBL" id="WOC31025.1"/>
    </source>
</evidence>
<name>A0AA97D5M2_9FIRM</name>
<evidence type="ECO:0000259" key="8">
    <source>
        <dbReference type="Pfam" id="PF10502"/>
    </source>
</evidence>
<feature type="domain" description="Peptidase S26" evidence="8">
    <location>
        <begin position="21"/>
        <end position="180"/>
    </location>
</feature>
<dbReference type="GO" id="GO:0004252">
    <property type="term" value="F:serine-type endopeptidase activity"/>
    <property type="evidence" value="ECO:0007669"/>
    <property type="project" value="InterPro"/>
</dbReference>
<feature type="active site" evidence="6">
    <location>
        <position position="91"/>
    </location>
</feature>
<keyword evidence="7" id="KW-0645">Protease</keyword>
<dbReference type="RefSeq" id="WP_275845033.1">
    <property type="nucleotide sequence ID" value="NZ_CP135996.1"/>
</dbReference>
<protein>
    <recommendedName>
        <fullName evidence="4 7">Signal peptidase I</fullName>
        <ecNumber evidence="4 7">3.4.21.89</ecNumber>
    </recommendedName>
</protein>
<dbReference type="SUPFAM" id="SSF51306">
    <property type="entry name" value="LexA/Signal peptidase"/>
    <property type="match status" value="1"/>
</dbReference>
<dbReference type="InterPro" id="IPR000223">
    <property type="entry name" value="Pept_S26A_signal_pept_1"/>
</dbReference>
<dbReference type="InterPro" id="IPR036286">
    <property type="entry name" value="LexA/Signal_pep-like_sf"/>
</dbReference>
<dbReference type="PANTHER" id="PTHR43390">
    <property type="entry name" value="SIGNAL PEPTIDASE I"/>
    <property type="match status" value="1"/>
</dbReference>
<evidence type="ECO:0000256" key="2">
    <source>
        <dbReference type="ARBA" id="ARBA00004401"/>
    </source>
</evidence>
<accession>A0AA97D5M2</accession>
<feature type="transmembrane region" description="Helical" evidence="7">
    <location>
        <begin position="26"/>
        <end position="45"/>
    </location>
</feature>
<dbReference type="KEGG" id="carl:PXC00_07210"/>
<feature type="active site" evidence="6">
    <location>
        <position position="51"/>
    </location>
</feature>
<reference evidence="10" key="1">
    <citation type="submission" date="2024-06" db="EMBL/GenBank/DDBJ databases">
        <title>Caproicibacterium argilliputei sp. nov, a novel caproic acid producing anaerobic bacterium isolated from pit mud.</title>
        <authorList>
            <person name="Zeng C."/>
        </authorList>
    </citation>
    <scope>NUCLEOTIDE SEQUENCE [LARGE SCALE GENOMIC DNA]</scope>
    <source>
        <strain evidence="10">ZCY20-5</strain>
    </source>
</reference>
<dbReference type="GO" id="GO:0009003">
    <property type="term" value="F:signal peptidase activity"/>
    <property type="evidence" value="ECO:0007669"/>
    <property type="project" value="UniProtKB-EC"/>
</dbReference>
<dbReference type="PROSITE" id="PS00761">
    <property type="entry name" value="SPASE_I_3"/>
    <property type="match status" value="1"/>
</dbReference>
<dbReference type="InterPro" id="IPR019758">
    <property type="entry name" value="Pept_S26A_signal_pept_1_CS"/>
</dbReference>
<comment type="catalytic activity">
    <reaction evidence="1 7">
        <text>Cleavage of hydrophobic, N-terminal signal or leader sequences from secreted and periplasmic proteins.</text>
        <dbReference type="EC" id="3.4.21.89"/>
    </reaction>
</comment>
<sequence length="194" mass="21132">MRKHREEWYCIGASDRVRSLYEWVDALMTAVIVLTLALSFFLRVVRVSGTSMQPSLYPGDLVLLTDFAEQPQIGDVIVARRAIAGEPPIIKRVIAVSGQTVNINAANGTVSVNGRVLQERAYLAAGVKTTLQNASVQFPLTVPSGKLFVLGDNRTVSMDSRSSEIGFLDTQEVLGTARVLLLPFSHFGKIKGEA</sequence>
<dbReference type="GO" id="GO:0005886">
    <property type="term" value="C:plasma membrane"/>
    <property type="evidence" value="ECO:0007669"/>
    <property type="project" value="UniProtKB-SubCell"/>
</dbReference>
<reference evidence="9 10" key="2">
    <citation type="submission" date="2024-06" db="EMBL/GenBank/DDBJ databases">
        <title>Caproicibacterium argilliputei sp. nov, a novel caproic acid producing anaerobic bacterium isolated from pit mud.</title>
        <authorList>
            <person name="Xia S."/>
        </authorList>
    </citation>
    <scope>NUCLEOTIDE SEQUENCE [LARGE SCALE GENOMIC DNA]</scope>
    <source>
        <strain evidence="9 10">ZCY20-5</strain>
    </source>
</reference>
<dbReference type="AlphaFoldDB" id="A0AA97D5M2"/>
<dbReference type="PRINTS" id="PR00727">
    <property type="entry name" value="LEADERPTASE"/>
</dbReference>
<dbReference type="Proteomes" id="UP001300604">
    <property type="component" value="Chromosome"/>
</dbReference>
<dbReference type="PANTHER" id="PTHR43390:SF1">
    <property type="entry name" value="CHLOROPLAST PROCESSING PEPTIDASE"/>
    <property type="match status" value="1"/>
</dbReference>
<keyword evidence="7" id="KW-0472">Membrane</keyword>
<dbReference type="CDD" id="cd06530">
    <property type="entry name" value="S26_SPase_I"/>
    <property type="match status" value="1"/>
</dbReference>
<dbReference type="GO" id="GO:0006465">
    <property type="term" value="P:signal peptide processing"/>
    <property type="evidence" value="ECO:0007669"/>
    <property type="project" value="InterPro"/>
</dbReference>
<dbReference type="EMBL" id="CP135996">
    <property type="protein sequence ID" value="WOC31025.1"/>
    <property type="molecule type" value="Genomic_DNA"/>
</dbReference>
<comment type="similarity">
    <text evidence="3 7">Belongs to the peptidase S26 family.</text>
</comment>
<evidence type="ECO:0000256" key="7">
    <source>
        <dbReference type="RuleBase" id="RU362042"/>
    </source>
</evidence>
<dbReference type="NCBIfam" id="TIGR02227">
    <property type="entry name" value="sigpep_I_bact"/>
    <property type="match status" value="1"/>
</dbReference>
<evidence type="ECO:0000256" key="4">
    <source>
        <dbReference type="ARBA" id="ARBA00013208"/>
    </source>
</evidence>
<dbReference type="EC" id="3.4.21.89" evidence="4 7"/>